<keyword evidence="4" id="KW-1185">Reference proteome</keyword>
<evidence type="ECO:0000313" key="3">
    <source>
        <dbReference type="EMBL" id="PWN07933.1"/>
    </source>
</evidence>
<name>A0A316TTL9_9BACT</name>
<feature type="transmembrane region" description="Helical" evidence="1">
    <location>
        <begin position="27"/>
        <end position="45"/>
    </location>
</feature>
<dbReference type="Proteomes" id="UP000245533">
    <property type="component" value="Unassembled WGS sequence"/>
</dbReference>
<dbReference type="PANTHER" id="PTHR42852:SF17">
    <property type="entry name" value="THIOREDOXIN-LIKE PROTEIN HI_1115"/>
    <property type="match status" value="1"/>
</dbReference>
<sequence length="215" mass="23835">MNAKSPKTPSDRSEGTKKKSSSLKRNLIEWGILIGVIVILYATGLHTPLIGTLQKGLLATGLIKPDIPESTVTAGYPDADPGFYFADESGRTQSLDLYRGKVIFLNVWATWCPPCIAEMPSIQALYDNVSDNDDIVFLLVSVDENFDIAQRFMENRELSMPIVHFRGKAPGTYESGVVPTTYVISKDGKLMMEKQGFAKYDTPEFEQFLMELAGI</sequence>
<keyword evidence="1" id="KW-0472">Membrane</keyword>
<organism evidence="3 4">
    <name type="scientific">Rhodohalobacter mucosus</name>
    <dbReference type="NCBI Taxonomy" id="2079485"/>
    <lineage>
        <taxon>Bacteria</taxon>
        <taxon>Pseudomonadati</taxon>
        <taxon>Balneolota</taxon>
        <taxon>Balneolia</taxon>
        <taxon>Balneolales</taxon>
        <taxon>Balneolaceae</taxon>
        <taxon>Rhodohalobacter</taxon>
    </lineage>
</organism>
<protein>
    <submittedName>
        <fullName evidence="3">Thioredoxin</fullName>
    </submittedName>
</protein>
<evidence type="ECO:0000259" key="2">
    <source>
        <dbReference type="PROSITE" id="PS51352"/>
    </source>
</evidence>
<gene>
    <name evidence="3" type="ORF">DDZ15_02670</name>
</gene>
<dbReference type="EMBL" id="QGGB01000002">
    <property type="protein sequence ID" value="PWN07933.1"/>
    <property type="molecule type" value="Genomic_DNA"/>
</dbReference>
<evidence type="ECO:0000256" key="1">
    <source>
        <dbReference type="SAM" id="Phobius"/>
    </source>
</evidence>
<dbReference type="InterPro" id="IPR050553">
    <property type="entry name" value="Thioredoxin_ResA/DsbE_sf"/>
</dbReference>
<feature type="domain" description="Thioredoxin" evidence="2">
    <location>
        <begin position="58"/>
        <end position="214"/>
    </location>
</feature>
<dbReference type="InterPro" id="IPR036249">
    <property type="entry name" value="Thioredoxin-like_sf"/>
</dbReference>
<dbReference type="Gene3D" id="3.40.30.10">
    <property type="entry name" value="Glutaredoxin"/>
    <property type="match status" value="1"/>
</dbReference>
<dbReference type="GO" id="GO:0016491">
    <property type="term" value="F:oxidoreductase activity"/>
    <property type="evidence" value="ECO:0007669"/>
    <property type="project" value="InterPro"/>
</dbReference>
<dbReference type="Pfam" id="PF08534">
    <property type="entry name" value="Redoxin"/>
    <property type="match status" value="1"/>
</dbReference>
<comment type="caution">
    <text evidence="3">The sequence shown here is derived from an EMBL/GenBank/DDBJ whole genome shotgun (WGS) entry which is preliminary data.</text>
</comment>
<dbReference type="PANTHER" id="PTHR42852">
    <property type="entry name" value="THIOL:DISULFIDE INTERCHANGE PROTEIN DSBE"/>
    <property type="match status" value="1"/>
</dbReference>
<dbReference type="InterPro" id="IPR013740">
    <property type="entry name" value="Redoxin"/>
</dbReference>
<dbReference type="AlphaFoldDB" id="A0A316TTL9"/>
<proteinExistence type="predicted"/>
<accession>A0A316TTL9</accession>
<dbReference type="CDD" id="cd02966">
    <property type="entry name" value="TlpA_like_family"/>
    <property type="match status" value="1"/>
</dbReference>
<keyword evidence="1" id="KW-0812">Transmembrane</keyword>
<dbReference type="PROSITE" id="PS51352">
    <property type="entry name" value="THIOREDOXIN_2"/>
    <property type="match status" value="1"/>
</dbReference>
<reference evidence="3 4" key="1">
    <citation type="submission" date="2018-05" db="EMBL/GenBank/DDBJ databases">
        <title>Rhodohalobacter halophilus gen. nov., sp. nov., a moderately halophilic member of the family Balneolaceae.</title>
        <authorList>
            <person name="Liu Z.-W."/>
        </authorList>
    </citation>
    <scope>NUCLEOTIDE SEQUENCE [LARGE SCALE GENOMIC DNA]</scope>
    <source>
        <strain evidence="3 4">8A47</strain>
    </source>
</reference>
<dbReference type="RefSeq" id="WP_109644560.1">
    <property type="nucleotide sequence ID" value="NZ_QGGB01000002.1"/>
</dbReference>
<dbReference type="OrthoDB" id="6399635at2"/>
<keyword evidence="1" id="KW-1133">Transmembrane helix</keyword>
<evidence type="ECO:0000313" key="4">
    <source>
        <dbReference type="Proteomes" id="UP000245533"/>
    </source>
</evidence>
<dbReference type="InterPro" id="IPR013766">
    <property type="entry name" value="Thioredoxin_domain"/>
</dbReference>
<dbReference type="SUPFAM" id="SSF52833">
    <property type="entry name" value="Thioredoxin-like"/>
    <property type="match status" value="1"/>
</dbReference>